<keyword evidence="5" id="KW-0723">Serine/threonine-protein kinase</keyword>
<dbReference type="GO" id="GO:0005524">
    <property type="term" value="F:ATP binding"/>
    <property type="evidence" value="ECO:0007669"/>
    <property type="project" value="UniProtKB-UniRule"/>
</dbReference>
<accession>A0A077ZFT6</accession>
<feature type="region of interest" description="Disordered" evidence="6">
    <location>
        <begin position="298"/>
        <end position="325"/>
    </location>
</feature>
<dbReference type="SMART" id="SM00220">
    <property type="entry name" value="S_TKc"/>
    <property type="match status" value="1"/>
</dbReference>
<dbReference type="InterPro" id="IPR011009">
    <property type="entry name" value="Kinase-like_dom_sf"/>
</dbReference>
<comment type="similarity">
    <text evidence="5">Belongs to the protein kinase superfamily.</text>
</comment>
<name>A0A077ZFT6_TRITR</name>
<dbReference type="OrthoDB" id="5872528at2759"/>
<dbReference type="Proteomes" id="UP000030665">
    <property type="component" value="Unassembled WGS sequence"/>
</dbReference>
<dbReference type="PROSITE" id="PS00108">
    <property type="entry name" value="PROTEIN_KINASE_ST"/>
    <property type="match status" value="1"/>
</dbReference>
<evidence type="ECO:0000256" key="3">
    <source>
        <dbReference type="ARBA" id="ARBA00022840"/>
    </source>
</evidence>
<dbReference type="SUPFAM" id="SSF56112">
    <property type="entry name" value="Protein kinase-like (PK-like)"/>
    <property type="match status" value="1"/>
</dbReference>
<feature type="domain" description="Protein kinase" evidence="7">
    <location>
        <begin position="26"/>
        <end position="288"/>
    </location>
</feature>
<sequence>MCTEHVASPEYLITLMQPGTIVNERWNVLKFLGTGSFGVVFKVEDVNDKTNYAMKIELATEDSLILRTESFVLKKMRNSSHFCQFIENGVHGKVNYLVMSLVGSNLSDLRRTTKNKRFSISTILRLAITCLEAIKDLHDAGFIHRDIKPANFCIGAVPEHRSCIYLLDFGIVRQYIVDKRVRPPRMTVEYGGTARYSSLNAHHGREMYTYDDVIALLFTLAELYKGELPWKVTDTVKETERLKNRCSLDDIFGDLPDEIKHMYTSLMKKKYGDLVDYTGMRKQFQSIMERMNIAEKDPYDWEKLEEPANQQERSPKADEQEQVAN</sequence>
<dbReference type="PANTHER" id="PTHR11909">
    <property type="entry name" value="CASEIN KINASE-RELATED"/>
    <property type="match status" value="1"/>
</dbReference>
<evidence type="ECO:0000256" key="4">
    <source>
        <dbReference type="PROSITE-ProRule" id="PRU10141"/>
    </source>
</evidence>
<dbReference type="EC" id="2.7.11.1" evidence="1"/>
<dbReference type="InterPro" id="IPR008271">
    <property type="entry name" value="Ser/Thr_kinase_AS"/>
</dbReference>
<keyword evidence="2 4" id="KW-0547">Nucleotide-binding</keyword>
<evidence type="ECO:0000313" key="9">
    <source>
        <dbReference type="Proteomes" id="UP000030665"/>
    </source>
</evidence>
<evidence type="ECO:0000256" key="1">
    <source>
        <dbReference type="ARBA" id="ARBA00012513"/>
    </source>
</evidence>
<organism evidence="8 9">
    <name type="scientific">Trichuris trichiura</name>
    <name type="common">Whipworm</name>
    <name type="synonym">Trichocephalus trichiurus</name>
    <dbReference type="NCBI Taxonomy" id="36087"/>
    <lineage>
        <taxon>Eukaryota</taxon>
        <taxon>Metazoa</taxon>
        <taxon>Ecdysozoa</taxon>
        <taxon>Nematoda</taxon>
        <taxon>Enoplea</taxon>
        <taxon>Dorylaimia</taxon>
        <taxon>Trichinellida</taxon>
        <taxon>Trichuridae</taxon>
        <taxon>Trichuris</taxon>
    </lineage>
</organism>
<dbReference type="InterPro" id="IPR017441">
    <property type="entry name" value="Protein_kinase_ATP_BS"/>
</dbReference>
<proteinExistence type="inferred from homology"/>
<evidence type="ECO:0000313" key="8">
    <source>
        <dbReference type="EMBL" id="CDW57525.1"/>
    </source>
</evidence>
<evidence type="ECO:0000256" key="5">
    <source>
        <dbReference type="RuleBase" id="RU000304"/>
    </source>
</evidence>
<dbReference type="InterPro" id="IPR000719">
    <property type="entry name" value="Prot_kinase_dom"/>
</dbReference>
<dbReference type="STRING" id="36087.A0A077ZFT6"/>
<dbReference type="Gene3D" id="1.10.510.10">
    <property type="entry name" value="Transferase(Phosphotransferase) domain 1"/>
    <property type="match status" value="1"/>
</dbReference>
<dbReference type="Pfam" id="PF00069">
    <property type="entry name" value="Pkinase"/>
    <property type="match status" value="1"/>
</dbReference>
<reference evidence="8" key="2">
    <citation type="submission" date="2014-03" db="EMBL/GenBank/DDBJ databases">
        <title>The whipworm genome and dual-species transcriptomics of an intimate host-pathogen interaction.</title>
        <authorList>
            <person name="Foth B.J."/>
            <person name="Tsai I.J."/>
            <person name="Reid A.J."/>
            <person name="Bancroft A.J."/>
            <person name="Nichol S."/>
            <person name="Tracey A."/>
            <person name="Holroyd N."/>
            <person name="Cotton J.A."/>
            <person name="Stanley E.J."/>
            <person name="Zarowiecki M."/>
            <person name="Liu J.Z."/>
            <person name="Huckvale T."/>
            <person name="Cooper P.J."/>
            <person name="Grencis R.K."/>
            <person name="Berriman M."/>
        </authorList>
    </citation>
    <scope>NUCLEOTIDE SEQUENCE [LARGE SCALE GENOMIC DNA]</scope>
</reference>
<protein>
    <recommendedName>
        <fullName evidence="1">non-specific serine/threonine protein kinase</fullName>
        <ecNumber evidence="1">2.7.11.1</ecNumber>
    </recommendedName>
</protein>
<dbReference type="AlphaFoldDB" id="A0A077ZFT6"/>
<dbReference type="EMBL" id="HG806174">
    <property type="protein sequence ID" value="CDW57525.1"/>
    <property type="molecule type" value="Genomic_DNA"/>
</dbReference>
<dbReference type="PROSITE" id="PS50011">
    <property type="entry name" value="PROTEIN_KINASE_DOM"/>
    <property type="match status" value="1"/>
</dbReference>
<dbReference type="PROSITE" id="PS00107">
    <property type="entry name" value="PROTEIN_KINASE_ATP"/>
    <property type="match status" value="1"/>
</dbReference>
<evidence type="ECO:0000259" key="7">
    <source>
        <dbReference type="PROSITE" id="PS50011"/>
    </source>
</evidence>
<gene>
    <name evidence="8" type="ORF">TTRE_0000581701</name>
</gene>
<keyword evidence="8" id="KW-0418">Kinase</keyword>
<keyword evidence="3 4" id="KW-0067">ATP-binding</keyword>
<evidence type="ECO:0000256" key="6">
    <source>
        <dbReference type="SAM" id="MobiDB-lite"/>
    </source>
</evidence>
<dbReference type="InterPro" id="IPR050235">
    <property type="entry name" value="CK1_Ser-Thr_kinase"/>
</dbReference>
<keyword evidence="9" id="KW-1185">Reference proteome</keyword>
<feature type="binding site" evidence="4">
    <location>
        <position position="55"/>
    </location>
    <ligand>
        <name>ATP</name>
        <dbReference type="ChEBI" id="CHEBI:30616"/>
    </ligand>
</feature>
<dbReference type="GO" id="GO:0004674">
    <property type="term" value="F:protein serine/threonine kinase activity"/>
    <property type="evidence" value="ECO:0007669"/>
    <property type="project" value="UniProtKB-KW"/>
</dbReference>
<evidence type="ECO:0000256" key="2">
    <source>
        <dbReference type="ARBA" id="ARBA00022741"/>
    </source>
</evidence>
<reference evidence="8" key="1">
    <citation type="submission" date="2014-01" db="EMBL/GenBank/DDBJ databases">
        <authorList>
            <person name="Aslett M."/>
        </authorList>
    </citation>
    <scope>NUCLEOTIDE SEQUENCE</scope>
</reference>
<keyword evidence="8" id="KW-0808">Transferase</keyword>